<dbReference type="InterPro" id="IPR023979">
    <property type="entry name" value="CHP04014_B12-bd/rSAM"/>
</dbReference>
<dbReference type="Gene3D" id="3.80.30.20">
    <property type="entry name" value="tm_1862 like domain"/>
    <property type="match status" value="1"/>
</dbReference>
<dbReference type="CDD" id="cd01335">
    <property type="entry name" value="Radical_SAM"/>
    <property type="match status" value="1"/>
</dbReference>
<protein>
    <submittedName>
        <fullName evidence="7">TIGR04014 family B12-binding domain/radical SAM domain-containing protein</fullName>
    </submittedName>
</protein>
<dbReference type="SMART" id="SM00729">
    <property type="entry name" value="Elp3"/>
    <property type="match status" value="1"/>
</dbReference>
<dbReference type="InterPro" id="IPR051198">
    <property type="entry name" value="BchE-like"/>
</dbReference>
<dbReference type="SFLD" id="SFLDG01217">
    <property type="entry name" value="B12-binding_methylthiotransfer"/>
    <property type="match status" value="1"/>
</dbReference>
<sequence>MNNRMTKVMVGAPGLYTYGAMRIGGVIRDAGFHPTITRDITKLSGDKVFLSLYSTLHLLDSALKDTVQKIKQEGGTVIVGGPVSSGPEMIMGELSPDLIVCGEGEEAVSCIMSGQEISECPNCAYVEDEKLIVTRQQRSEEFVCPLPLIPDDIGSQDIRGAQTYIETHRGCFGRCGFCQVPRVFGRRIRSRELDEILREVKAFHKKGVKRIALIGGTGSLYRSKDGEVNSSAFIGLLEGISSIMGPKNVSCPDIRADCITDEVLEAVHANTIGWIFFGVESGSENILKAMQKGIPLDTVRDAVERCRQFGVRPAGSFITGYPGESEEDFIATKDLMEELSLDDVFISIAEPIPKTPLADVVCGMNPEDDLVSTPHSGEYAALHLTEAEARAFDLMLHADMCRPVPRMTQDAQYKVYLEETRKQGTDIRNVTKLIRQYYSGG</sequence>
<reference evidence="7 8" key="1">
    <citation type="submission" date="2018-05" db="EMBL/GenBank/DDBJ databases">
        <title>Draft genome of Methanospirillum stamsii Pt1.</title>
        <authorList>
            <person name="Dueholm M.S."/>
            <person name="Nielsen P.H."/>
            <person name="Bakmann L.F."/>
            <person name="Otzen D.E."/>
        </authorList>
    </citation>
    <scope>NUCLEOTIDE SEQUENCE [LARGE SCALE GENOMIC DNA]</scope>
    <source>
        <strain evidence="7 8">Pt1</strain>
    </source>
</reference>
<keyword evidence="3" id="KW-0479">Metal-binding</keyword>
<dbReference type="GO" id="GO:0046872">
    <property type="term" value="F:metal ion binding"/>
    <property type="evidence" value="ECO:0007669"/>
    <property type="project" value="UniProtKB-KW"/>
</dbReference>
<dbReference type="Pfam" id="PF04055">
    <property type="entry name" value="Radical_SAM"/>
    <property type="match status" value="1"/>
</dbReference>
<dbReference type="SFLD" id="SFLDG01082">
    <property type="entry name" value="B12-binding_domain_containing"/>
    <property type="match status" value="1"/>
</dbReference>
<dbReference type="PANTHER" id="PTHR43409:SF17">
    <property type="entry name" value="METHYLTHIOTRANSFERASE MJ0865-RELATED"/>
    <property type="match status" value="1"/>
</dbReference>
<evidence type="ECO:0000313" key="7">
    <source>
        <dbReference type="EMBL" id="PWR73623.1"/>
    </source>
</evidence>
<dbReference type="EMBL" id="QGMZ01000018">
    <property type="protein sequence ID" value="PWR73623.1"/>
    <property type="molecule type" value="Genomic_DNA"/>
</dbReference>
<dbReference type="InterPro" id="IPR006638">
    <property type="entry name" value="Elp3/MiaA/NifB-like_rSAM"/>
</dbReference>
<dbReference type="OrthoDB" id="358785at2157"/>
<comment type="caution">
    <text evidence="7">The sequence shown here is derived from an EMBL/GenBank/DDBJ whole genome shotgun (WGS) entry which is preliminary data.</text>
</comment>
<dbReference type="GO" id="GO:0003824">
    <property type="term" value="F:catalytic activity"/>
    <property type="evidence" value="ECO:0007669"/>
    <property type="project" value="InterPro"/>
</dbReference>
<proteinExistence type="predicted"/>
<name>A0A2V2NE82_9EURY</name>
<dbReference type="Proteomes" id="UP000245934">
    <property type="component" value="Unassembled WGS sequence"/>
</dbReference>
<evidence type="ECO:0000256" key="1">
    <source>
        <dbReference type="ARBA" id="ARBA00001966"/>
    </source>
</evidence>
<comment type="cofactor">
    <cofactor evidence="1">
        <name>[4Fe-4S] cluster</name>
        <dbReference type="ChEBI" id="CHEBI:49883"/>
    </cofactor>
</comment>
<dbReference type="PROSITE" id="PS51918">
    <property type="entry name" value="RADICAL_SAM"/>
    <property type="match status" value="1"/>
</dbReference>
<keyword evidence="4" id="KW-0408">Iron</keyword>
<evidence type="ECO:0000313" key="8">
    <source>
        <dbReference type="Proteomes" id="UP000245934"/>
    </source>
</evidence>
<dbReference type="Gene3D" id="3.40.50.280">
    <property type="entry name" value="Cobalamin-binding domain"/>
    <property type="match status" value="1"/>
</dbReference>
<dbReference type="SUPFAM" id="SSF102114">
    <property type="entry name" value="Radical SAM enzymes"/>
    <property type="match status" value="1"/>
</dbReference>
<dbReference type="NCBIfam" id="TIGR04014">
    <property type="entry name" value="B12_SAM_MJ_0865"/>
    <property type="match status" value="1"/>
</dbReference>
<organism evidence="7 8">
    <name type="scientific">Methanospirillum stamsii</name>
    <dbReference type="NCBI Taxonomy" id="1277351"/>
    <lineage>
        <taxon>Archaea</taxon>
        <taxon>Methanobacteriati</taxon>
        <taxon>Methanobacteriota</taxon>
        <taxon>Stenosarchaea group</taxon>
        <taxon>Methanomicrobia</taxon>
        <taxon>Methanomicrobiales</taxon>
        <taxon>Methanospirillaceae</taxon>
        <taxon>Methanospirillum</taxon>
    </lineage>
</organism>
<accession>A0A2V2NE82</accession>
<dbReference type="InterPro" id="IPR007197">
    <property type="entry name" value="rSAM"/>
</dbReference>
<dbReference type="SFLD" id="SFLDS00029">
    <property type="entry name" value="Radical_SAM"/>
    <property type="match status" value="1"/>
</dbReference>
<dbReference type="InterPro" id="IPR058240">
    <property type="entry name" value="rSAM_sf"/>
</dbReference>
<dbReference type="PANTHER" id="PTHR43409">
    <property type="entry name" value="ANAEROBIC MAGNESIUM-PROTOPORPHYRIN IX MONOMETHYL ESTER CYCLASE-RELATED"/>
    <property type="match status" value="1"/>
</dbReference>
<dbReference type="InterPro" id="IPR023404">
    <property type="entry name" value="rSAM_horseshoe"/>
</dbReference>
<evidence type="ECO:0000256" key="3">
    <source>
        <dbReference type="ARBA" id="ARBA00022723"/>
    </source>
</evidence>
<keyword evidence="5" id="KW-0411">Iron-sulfur</keyword>
<evidence type="ECO:0000259" key="6">
    <source>
        <dbReference type="PROSITE" id="PS51918"/>
    </source>
</evidence>
<evidence type="ECO:0000256" key="4">
    <source>
        <dbReference type="ARBA" id="ARBA00023004"/>
    </source>
</evidence>
<evidence type="ECO:0000256" key="2">
    <source>
        <dbReference type="ARBA" id="ARBA00022691"/>
    </source>
</evidence>
<gene>
    <name evidence="7" type="ORF">DLD82_10365</name>
</gene>
<feature type="domain" description="Radical SAM core" evidence="6">
    <location>
        <begin position="157"/>
        <end position="393"/>
    </location>
</feature>
<keyword evidence="2" id="KW-0949">S-adenosyl-L-methionine</keyword>
<keyword evidence="8" id="KW-1185">Reference proteome</keyword>
<dbReference type="AlphaFoldDB" id="A0A2V2NE82"/>
<dbReference type="GO" id="GO:0051536">
    <property type="term" value="F:iron-sulfur cluster binding"/>
    <property type="evidence" value="ECO:0007669"/>
    <property type="project" value="UniProtKB-KW"/>
</dbReference>
<evidence type="ECO:0000256" key="5">
    <source>
        <dbReference type="ARBA" id="ARBA00023014"/>
    </source>
</evidence>